<evidence type="ECO:0000259" key="2">
    <source>
        <dbReference type="Pfam" id="PF16656"/>
    </source>
</evidence>
<dbReference type="AlphaFoldDB" id="A0A0G0DW43"/>
<name>A0A0G0DW43_9BACT</name>
<gene>
    <name evidence="3" type="ORF">UR96_C0001G0022</name>
</gene>
<dbReference type="GO" id="GO:0046872">
    <property type="term" value="F:metal ion binding"/>
    <property type="evidence" value="ECO:0007669"/>
    <property type="project" value="InterPro"/>
</dbReference>
<keyword evidence="1" id="KW-1133">Transmembrane helix</keyword>
<dbReference type="InterPro" id="IPR008963">
    <property type="entry name" value="Purple_acid_Pase-like_N"/>
</dbReference>
<keyword evidence="1" id="KW-0812">Transmembrane</keyword>
<reference evidence="3 4" key="1">
    <citation type="journal article" date="2015" name="Nature">
        <title>rRNA introns, odd ribosomes, and small enigmatic genomes across a large radiation of phyla.</title>
        <authorList>
            <person name="Brown C.T."/>
            <person name="Hug L.A."/>
            <person name="Thomas B.C."/>
            <person name="Sharon I."/>
            <person name="Castelle C.J."/>
            <person name="Singh A."/>
            <person name="Wilkins M.J."/>
            <person name="Williams K.H."/>
            <person name="Banfield J.F."/>
        </authorList>
    </citation>
    <scope>NUCLEOTIDE SEQUENCE [LARGE SCALE GENOMIC DNA]</scope>
</reference>
<accession>A0A0G0DW43</accession>
<dbReference type="EMBL" id="LBRE01000001">
    <property type="protein sequence ID" value="KKP93081.1"/>
    <property type="molecule type" value="Genomic_DNA"/>
</dbReference>
<dbReference type="Gene3D" id="2.60.40.10">
    <property type="entry name" value="Immunoglobulins"/>
    <property type="match status" value="1"/>
</dbReference>
<evidence type="ECO:0000313" key="4">
    <source>
        <dbReference type="Proteomes" id="UP000034140"/>
    </source>
</evidence>
<proteinExistence type="predicted"/>
<organism evidence="3 4">
    <name type="scientific">candidate division WS6 bacterium GW2011_GWC1_36_11</name>
    <dbReference type="NCBI Taxonomy" id="1619090"/>
    <lineage>
        <taxon>Bacteria</taxon>
        <taxon>Candidatus Dojkabacteria</taxon>
    </lineage>
</organism>
<keyword evidence="1" id="KW-0472">Membrane</keyword>
<dbReference type="InterPro" id="IPR013783">
    <property type="entry name" value="Ig-like_fold"/>
</dbReference>
<dbReference type="InterPro" id="IPR015914">
    <property type="entry name" value="PAPs_N"/>
</dbReference>
<dbReference type="SUPFAM" id="SSF49363">
    <property type="entry name" value="Purple acid phosphatase, N-terminal domain"/>
    <property type="match status" value="1"/>
</dbReference>
<feature type="domain" description="Purple acid phosphatase N-terminal" evidence="2">
    <location>
        <begin position="43"/>
        <end position="169"/>
    </location>
</feature>
<feature type="transmembrane region" description="Helical" evidence="1">
    <location>
        <begin position="12"/>
        <end position="33"/>
    </location>
</feature>
<dbReference type="Proteomes" id="UP000034140">
    <property type="component" value="Unassembled WGS sequence"/>
</dbReference>
<evidence type="ECO:0000256" key="1">
    <source>
        <dbReference type="SAM" id="Phobius"/>
    </source>
</evidence>
<protein>
    <recommendedName>
        <fullName evidence="2">Purple acid phosphatase N-terminal domain-containing protein</fullName>
    </recommendedName>
</protein>
<dbReference type="Pfam" id="PF16656">
    <property type="entry name" value="Pur_ac_phosph_N"/>
    <property type="match status" value="1"/>
</dbReference>
<comment type="caution">
    <text evidence="3">The sequence shown here is derived from an EMBL/GenBank/DDBJ whole genome shotgun (WGS) entry which is preliminary data.</text>
</comment>
<evidence type="ECO:0000313" key="3">
    <source>
        <dbReference type="EMBL" id="KKP93081.1"/>
    </source>
</evidence>
<dbReference type="GO" id="GO:0003993">
    <property type="term" value="F:acid phosphatase activity"/>
    <property type="evidence" value="ECO:0007669"/>
    <property type="project" value="InterPro"/>
</dbReference>
<sequence length="976" mass="104320">MGIKTQKVLRLISKIILILVGVGLVGIAGYYVYKSIAFKPQNVVVTNITDGSATVTWTTTSPMKGIVYVKKDKGLLPGPLGIVGSTMAYDDRDVSDAQKACVDAFNKTASETKDSTFSVSGENFDCENIKVTKMGSYYTHSVTMTNLDENSTYNFVVGDGIWSFKGSVSTVKTFGVLDTVGEPMPIFGKVVGDDGTYSRDAIVYITFNDGSESKDSIVYSSAVNDEGGWYLDASAIRDVEGNVLPLEVTNDTFRVKGIYSNYGVSDEQQFIYGFFEVTTFDISIKKTQPVSSYIWDKLVMGAYAGCGKNTSTSSTPVKDAQGNVLPTGSYICSTDTGWKAATAADLAAESSTIGAGNVLKVAAAENGGVVPQSVLNALKVSTAEAKYITSQQSSVAYCDGTSYCSNGSCDANSSKCGGGSTAPSCSPSSCTPTGTSSSVQCVNGKVQSFSNSICMSTTSTGIPGPSEANGEVSKTCPDGTPVNSCKPLSDHSSHYCQANGTFGEIVNTNTCIRKKTNPASTEEPTDVAECTVIPDLSEEKVLKSCVLSCGAGAEQVKLGKKQCISVAGSPEITENFRVNTWSIPIDSPEILEILRKKTEFKKYWETKVSELEEEYSKAKCTADDSDYQKALEEAKRYCVDVLGKKGVKVDCPSDNECVLGTPKKSCEIKGCSDIGEVESSLPSIVQQTYAEEAEDGGYAMYLPEYGMFSFELGTYELATRTMDGKTYNLFYIESNGVDGIQIPEDMANPTSEEDLVLESNVFDINYKKVATAQQYAIKKGINIISFNFVPVSTDSGAYTAKDVISQASTNGVEVQYISTFDGGRWNSGYSCSSGTCTGNNFTIVPGKGYLVYATQDGTVTIPGYNLTSSVPVAFSAGWNLVGVHGYTTAYTARSFIDSINTIEGLTANNVSWWPTSKSKYEGLQVDGSMEYGLDFSMSPNNGYFVRISKFAPTDTKCKSLIWNAGGSLNGTCGNTK</sequence>